<proteinExistence type="predicted"/>
<organism evidence="2 3">
    <name type="scientific">Halorubrum sodomense</name>
    <dbReference type="NCBI Taxonomy" id="35743"/>
    <lineage>
        <taxon>Archaea</taxon>
        <taxon>Methanobacteriati</taxon>
        <taxon>Methanobacteriota</taxon>
        <taxon>Stenosarchaea group</taxon>
        <taxon>Halobacteria</taxon>
        <taxon>Halobacteriales</taxon>
        <taxon>Haloferacaceae</taxon>
        <taxon>Halorubrum</taxon>
    </lineage>
</organism>
<dbReference type="RefSeq" id="WP_092920913.1">
    <property type="nucleotide sequence ID" value="NZ_FOYN01000002.1"/>
</dbReference>
<feature type="domain" description="GST N-terminal" evidence="1">
    <location>
        <begin position="4"/>
        <end position="85"/>
    </location>
</feature>
<keyword evidence="3" id="KW-1185">Reference proteome</keyword>
<sequence length="109" mass="11856">MSEPQITLYRLQACPYCERVVRTLNELDLEYRSRYVEPMHSERNVVKRVSGARSVPAIVDRETGVTMSESANIVEYLKGTYGDAATDGGRAVDDAATDGGRAVDAEGGA</sequence>
<dbReference type="PROSITE" id="PS00195">
    <property type="entry name" value="GLUTAREDOXIN_1"/>
    <property type="match status" value="1"/>
</dbReference>
<evidence type="ECO:0000313" key="2">
    <source>
        <dbReference type="EMBL" id="SFR35970.1"/>
    </source>
</evidence>
<reference evidence="3" key="1">
    <citation type="submission" date="2016-10" db="EMBL/GenBank/DDBJ databases">
        <authorList>
            <person name="Varghese N."/>
            <person name="Submissions S."/>
        </authorList>
    </citation>
    <scope>NUCLEOTIDE SEQUENCE [LARGE SCALE GENOMIC DNA]</scope>
    <source>
        <strain evidence="3">RD 26</strain>
    </source>
</reference>
<protein>
    <submittedName>
        <fullName evidence="2">Glutaredoxin</fullName>
    </submittedName>
</protein>
<dbReference type="Proteomes" id="UP000198932">
    <property type="component" value="Unassembled WGS sequence"/>
</dbReference>
<accession>A0A1I6G1E7</accession>
<dbReference type="EMBL" id="FOYN01000002">
    <property type="protein sequence ID" value="SFR35970.1"/>
    <property type="molecule type" value="Genomic_DNA"/>
</dbReference>
<evidence type="ECO:0000313" key="3">
    <source>
        <dbReference type="Proteomes" id="UP000198932"/>
    </source>
</evidence>
<dbReference type="InterPro" id="IPR011767">
    <property type="entry name" value="GLR_AS"/>
</dbReference>
<gene>
    <name evidence="2" type="ORF">SAMN04487937_1499</name>
</gene>
<dbReference type="PANTHER" id="PTHR45288">
    <property type="entry name" value="THIOREDOXIN FAMILY PROTEIN"/>
    <property type="match status" value="1"/>
</dbReference>
<dbReference type="PANTHER" id="PTHR45288:SF2">
    <property type="entry name" value="THIOREDOXIN FAMILY PROTEIN"/>
    <property type="match status" value="1"/>
</dbReference>
<dbReference type="PROSITE" id="PS50404">
    <property type="entry name" value="GST_NTER"/>
    <property type="match status" value="1"/>
</dbReference>
<dbReference type="Pfam" id="PF13417">
    <property type="entry name" value="GST_N_3"/>
    <property type="match status" value="1"/>
</dbReference>
<dbReference type="InterPro" id="IPR036249">
    <property type="entry name" value="Thioredoxin-like_sf"/>
</dbReference>
<dbReference type="Gene3D" id="3.40.30.10">
    <property type="entry name" value="Glutaredoxin"/>
    <property type="match status" value="1"/>
</dbReference>
<dbReference type="PROSITE" id="PS51354">
    <property type="entry name" value="GLUTAREDOXIN_2"/>
    <property type="match status" value="1"/>
</dbReference>
<dbReference type="STRING" id="35743.SAMN04487937_1499"/>
<evidence type="ECO:0000259" key="1">
    <source>
        <dbReference type="PROSITE" id="PS50404"/>
    </source>
</evidence>
<dbReference type="AlphaFoldDB" id="A0A1I6G1E7"/>
<dbReference type="OrthoDB" id="73564at2157"/>
<dbReference type="InterPro" id="IPR004045">
    <property type="entry name" value="Glutathione_S-Trfase_N"/>
</dbReference>
<name>A0A1I6G1E7_HALSD</name>
<dbReference type="SUPFAM" id="SSF52833">
    <property type="entry name" value="Thioredoxin-like"/>
    <property type="match status" value="1"/>
</dbReference>